<evidence type="ECO:0000256" key="1">
    <source>
        <dbReference type="SAM" id="MobiDB-lite"/>
    </source>
</evidence>
<sequence>MKMTNSLRDTRKSGSIGFSTVFNGRKKKKSLPNLILHDSQKFAKVRGPRSPPTKPNRKKPQPRREEGANVITGVVIVAIIVMVAGDRRHPANGRASNISPFNDSPDQQVVCFLNDTMGSRNRGNI</sequence>
<dbReference type="Proteomes" id="UP001432146">
    <property type="component" value="Unassembled WGS sequence"/>
</dbReference>
<organism evidence="3 4">
    <name type="scientific">Tetragonisca angustula</name>
    <dbReference type="NCBI Taxonomy" id="166442"/>
    <lineage>
        <taxon>Eukaryota</taxon>
        <taxon>Metazoa</taxon>
        <taxon>Ecdysozoa</taxon>
        <taxon>Arthropoda</taxon>
        <taxon>Hexapoda</taxon>
        <taxon>Insecta</taxon>
        <taxon>Pterygota</taxon>
        <taxon>Neoptera</taxon>
        <taxon>Endopterygota</taxon>
        <taxon>Hymenoptera</taxon>
        <taxon>Apocrita</taxon>
        <taxon>Aculeata</taxon>
        <taxon>Apoidea</taxon>
        <taxon>Anthophila</taxon>
        <taxon>Apidae</taxon>
        <taxon>Tetragonisca</taxon>
    </lineage>
</organism>
<reference evidence="3 4" key="1">
    <citation type="submission" date="2024-05" db="EMBL/GenBank/DDBJ databases">
        <title>The nuclear and mitochondrial genome assemblies of Tetragonisca angustula (Apidae: Meliponini), a tiny yet remarkable pollinator in the Neotropics.</title>
        <authorList>
            <person name="Ferrari R."/>
            <person name="Ricardo P.C."/>
            <person name="Dias F.C."/>
            <person name="Araujo N.S."/>
            <person name="Soares D.O."/>
            <person name="Zhou Q.-S."/>
            <person name="Zhu C.-D."/>
            <person name="Coutinho L."/>
            <person name="Airas M.C."/>
            <person name="Batista T.M."/>
        </authorList>
    </citation>
    <scope>NUCLEOTIDE SEQUENCE [LARGE SCALE GENOMIC DNA]</scope>
    <source>
        <strain evidence="3">ASF017062</strain>
        <tissue evidence="3">Abdomen</tissue>
    </source>
</reference>
<keyword evidence="2" id="KW-0812">Transmembrane</keyword>
<evidence type="ECO:0000313" key="3">
    <source>
        <dbReference type="EMBL" id="KAK9302357.1"/>
    </source>
</evidence>
<evidence type="ECO:0008006" key="5">
    <source>
        <dbReference type="Google" id="ProtNLM"/>
    </source>
</evidence>
<accession>A0AAW0ZXM5</accession>
<comment type="caution">
    <text evidence="3">The sequence shown here is derived from an EMBL/GenBank/DDBJ whole genome shotgun (WGS) entry which is preliminary data.</text>
</comment>
<gene>
    <name evidence="3" type="ORF">QLX08_005614</name>
</gene>
<name>A0AAW0ZXM5_9HYME</name>
<dbReference type="AlphaFoldDB" id="A0AAW0ZXM5"/>
<dbReference type="EMBL" id="JAWNGG020000097">
    <property type="protein sequence ID" value="KAK9302357.1"/>
    <property type="molecule type" value="Genomic_DNA"/>
</dbReference>
<proteinExistence type="predicted"/>
<evidence type="ECO:0000313" key="4">
    <source>
        <dbReference type="Proteomes" id="UP001432146"/>
    </source>
</evidence>
<protein>
    <recommendedName>
        <fullName evidence="5">Transmembrane protein</fullName>
    </recommendedName>
</protein>
<feature type="transmembrane region" description="Helical" evidence="2">
    <location>
        <begin position="67"/>
        <end position="85"/>
    </location>
</feature>
<keyword evidence="4" id="KW-1185">Reference proteome</keyword>
<feature type="region of interest" description="Disordered" evidence="1">
    <location>
        <begin position="1"/>
        <end position="68"/>
    </location>
</feature>
<evidence type="ECO:0000256" key="2">
    <source>
        <dbReference type="SAM" id="Phobius"/>
    </source>
</evidence>
<keyword evidence="2" id="KW-0472">Membrane</keyword>
<keyword evidence="2" id="KW-1133">Transmembrane helix</keyword>